<accession>A0ACC1BPL5</accession>
<dbReference type="Proteomes" id="UP001164250">
    <property type="component" value="Chromosome 3"/>
</dbReference>
<evidence type="ECO:0000313" key="2">
    <source>
        <dbReference type="Proteomes" id="UP001164250"/>
    </source>
</evidence>
<proteinExistence type="predicted"/>
<organism evidence="1 2">
    <name type="scientific">Pistacia atlantica</name>
    <dbReference type="NCBI Taxonomy" id="434234"/>
    <lineage>
        <taxon>Eukaryota</taxon>
        <taxon>Viridiplantae</taxon>
        <taxon>Streptophyta</taxon>
        <taxon>Embryophyta</taxon>
        <taxon>Tracheophyta</taxon>
        <taxon>Spermatophyta</taxon>
        <taxon>Magnoliopsida</taxon>
        <taxon>eudicotyledons</taxon>
        <taxon>Gunneridae</taxon>
        <taxon>Pentapetalae</taxon>
        <taxon>rosids</taxon>
        <taxon>malvids</taxon>
        <taxon>Sapindales</taxon>
        <taxon>Anacardiaceae</taxon>
        <taxon>Pistacia</taxon>
    </lineage>
</organism>
<protein>
    <submittedName>
        <fullName evidence="1">Uncharacterized protein</fullName>
    </submittedName>
</protein>
<gene>
    <name evidence="1" type="ORF">Patl1_04902</name>
</gene>
<name>A0ACC1BPL5_9ROSI</name>
<sequence>MSFASLNVSNFVILRLRPKNYPLWREQVLALAETYKHWKIVDRLLRGWIIGTFVEKALSHVIGLDTSAQVWAPLKEAYAQSSQERQFQLIQQLKYMKKTQEDLVHAMNPSLHQCLSHQCHPIMRFMARKDTLLSVVGIGNGTFLKVTHTGDALLGSRQSAIVLKNVILVPELEMSLLSIRQLTSDYSITCEFSNSDFVIKDKLTQ</sequence>
<reference evidence="2" key="1">
    <citation type="journal article" date="2023" name="G3 (Bethesda)">
        <title>Genome assembly and association tests identify interacting loci associated with vigor, precocity, and sex in interspecific pistachio rootstocks.</title>
        <authorList>
            <person name="Palmer W."/>
            <person name="Jacygrad E."/>
            <person name="Sagayaradj S."/>
            <person name="Cavanaugh K."/>
            <person name="Han R."/>
            <person name="Bertier L."/>
            <person name="Beede B."/>
            <person name="Kafkas S."/>
            <person name="Golino D."/>
            <person name="Preece J."/>
            <person name="Michelmore R."/>
        </authorList>
    </citation>
    <scope>NUCLEOTIDE SEQUENCE [LARGE SCALE GENOMIC DNA]</scope>
</reference>
<evidence type="ECO:0000313" key="1">
    <source>
        <dbReference type="EMBL" id="KAJ0101029.1"/>
    </source>
</evidence>
<comment type="caution">
    <text evidence="1">The sequence shown here is derived from an EMBL/GenBank/DDBJ whole genome shotgun (WGS) entry which is preliminary data.</text>
</comment>
<keyword evidence="2" id="KW-1185">Reference proteome</keyword>
<dbReference type="EMBL" id="CM047899">
    <property type="protein sequence ID" value="KAJ0101029.1"/>
    <property type="molecule type" value="Genomic_DNA"/>
</dbReference>